<evidence type="ECO:0000256" key="5">
    <source>
        <dbReference type="ARBA" id="ARBA00022692"/>
    </source>
</evidence>
<dbReference type="Proteomes" id="UP000199391">
    <property type="component" value="Unassembled WGS sequence"/>
</dbReference>
<organism evidence="11 12">
    <name type="scientific">Pseudoduganella namucuonensis</name>
    <dbReference type="NCBI Taxonomy" id="1035707"/>
    <lineage>
        <taxon>Bacteria</taxon>
        <taxon>Pseudomonadati</taxon>
        <taxon>Pseudomonadota</taxon>
        <taxon>Betaproteobacteria</taxon>
        <taxon>Burkholderiales</taxon>
        <taxon>Oxalobacteraceae</taxon>
        <taxon>Telluria group</taxon>
        <taxon>Pseudoduganella</taxon>
    </lineage>
</organism>
<evidence type="ECO:0000256" key="9">
    <source>
        <dbReference type="ARBA" id="ARBA00031636"/>
    </source>
</evidence>
<evidence type="ECO:0000256" key="10">
    <source>
        <dbReference type="SAM" id="Phobius"/>
    </source>
</evidence>
<keyword evidence="5 10" id="KW-0812">Transmembrane</keyword>
<dbReference type="GO" id="GO:0042910">
    <property type="term" value="F:xenobiotic transmembrane transporter activity"/>
    <property type="evidence" value="ECO:0007669"/>
    <property type="project" value="InterPro"/>
</dbReference>
<evidence type="ECO:0000256" key="2">
    <source>
        <dbReference type="ARBA" id="ARBA00022448"/>
    </source>
</evidence>
<gene>
    <name evidence="11" type="ORF">SAMN05216552_1007124</name>
</gene>
<dbReference type="InterPro" id="IPR002528">
    <property type="entry name" value="MATE_fam"/>
</dbReference>
<dbReference type="STRING" id="1035707.SAMN05216552_1007124"/>
<dbReference type="InterPro" id="IPR048279">
    <property type="entry name" value="MdtK-like"/>
</dbReference>
<feature type="transmembrane region" description="Helical" evidence="10">
    <location>
        <begin position="268"/>
        <end position="291"/>
    </location>
</feature>
<keyword evidence="7" id="KW-0406">Ion transport</keyword>
<reference evidence="12" key="1">
    <citation type="submission" date="2016-10" db="EMBL/GenBank/DDBJ databases">
        <authorList>
            <person name="Varghese N."/>
            <person name="Submissions S."/>
        </authorList>
    </citation>
    <scope>NUCLEOTIDE SEQUENCE [LARGE SCALE GENOMIC DNA]</scope>
    <source>
        <strain evidence="12">CGMCC 1.11014</strain>
    </source>
</reference>
<evidence type="ECO:0000256" key="3">
    <source>
        <dbReference type="ARBA" id="ARBA00022449"/>
    </source>
</evidence>
<dbReference type="PIRSF" id="PIRSF006603">
    <property type="entry name" value="DinF"/>
    <property type="match status" value="1"/>
</dbReference>
<proteinExistence type="predicted"/>
<dbReference type="GO" id="GO:0006811">
    <property type="term" value="P:monoatomic ion transport"/>
    <property type="evidence" value="ECO:0007669"/>
    <property type="project" value="UniProtKB-KW"/>
</dbReference>
<feature type="transmembrane region" description="Helical" evidence="10">
    <location>
        <begin position="79"/>
        <end position="100"/>
    </location>
</feature>
<evidence type="ECO:0000256" key="1">
    <source>
        <dbReference type="ARBA" id="ARBA00004429"/>
    </source>
</evidence>
<feature type="transmembrane region" description="Helical" evidence="10">
    <location>
        <begin position="120"/>
        <end position="141"/>
    </location>
</feature>
<evidence type="ECO:0000256" key="4">
    <source>
        <dbReference type="ARBA" id="ARBA00022475"/>
    </source>
</evidence>
<keyword evidence="2" id="KW-0813">Transport</keyword>
<keyword evidence="4" id="KW-1003">Cell membrane</keyword>
<feature type="transmembrane region" description="Helical" evidence="10">
    <location>
        <begin position="156"/>
        <end position="175"/>
    </location>
</feature>
<dbReference type="Pfam" id="PF01554">
    <property type="entry name" value="MatE"/>
    <property type="match status" value="2"/>
</dbReference>
<evidence type="ECO:0000256" key="8">
    <source>
        <dbReference type="ARBA" id="ARBA00023136"/>
    </source>
</evidence>
<feature type="transmembrane region" description="Helical" evidence="10">
    <location>
        <begin position="340"/>
        <end position="363"/>
    </location>
</feature>
<dbReference type="PANTHER" id="PTHR43298:SF2">
    <property type="entry name" value="FMN_FAD EXPORTER YEEO-RELATED"/>
    <property type="match status" value="1"/>
</dbReference>
<dbReference type="AlphaFoldDB" id="A0A1I7I631"/>
<feature type="transmembrane region" description="Helical" evidence="10">
    <location>
        <begin position="216"/>
        <end position="239"/>
    </location>
</feature>
<feature type="transmembrane region" description="Helical" evidence="10">
    <location>
        <begin position="417"/>
        <end position="440"/>
    </location>
</feature>
<dbReference type="GO" id="GO:0005886">
    <property type="term" value="C:plasma membrane"/>
    <property type="evidence" value="ECO:0007669"/>
    <property type="project" value="UniProtKB-SubCell"/>
</dbReference>
<feature type="transmembrane region" description="Helical" evidence="10">
    <location>
        <begin position="383"/>
        <end position="405"/>
    </location>
</feature>
<dbReference type="GO" id="GO:0015297">
    <property type="term" value="F:antiporter activity"/>
    <property type="evidence" value="ECO:0007669"/>
    <property type="project" value="UniProtKB-KW"/>
</dbReference>
<dbReference type="CDD" id="cd13131">
    <property type="entry name" value="MATE_NorM_like"/>
    <property type="match status" value="1"/>
</dbReference>
<protein>
    <recommendedName>
        <fullName evidence="9">Multidrug-efflux transporter</fullName>
    </recommendedName>
</protein>
<dbReference type="PANTHER" id="PTHR43298">
    <property type="entry name" value="MULTIDRUG RESISTANCE PROTEIN NORM-RELATED"/>
    <property type="match status" value="1"/>
</dbReference>
<accession>A0A1I7I631</accession>
<name>A0A1I7I631_9BURK</name>
<feature type="transmembrane region" description="Helical" evidence="10">
    <location>
        <begin position="452"/>
        <end position="472"/>
    </location>
</feature>
<evidence type="ECO:0000256" key="7">
    <source>
        <dbReference type="ARBA" id="ARBA00023065"/>
    </source>
</evidence>
<keyword evidence="6 10" id="KW-1133">Transmembrane helix</keyword>
<keyword evidence="12" id="KW-1185">Reference proteome</keyword>
<evidence type="ECO:0000256" key="6">
    <source>
        <dbReference type="ARBA" id="ARBA00022989"/>
    </source>
</evidence>
<dbReference type="NCBIfam" id="TIGR00797">
    <property type="entry name" value="matE"/>
    <property type="match status" value="1"/>
</dbReference>
<feature type="transmembrane region" description="Helical" evidence="10">
    <location>
        <begin position="187"/>
        <end position="210"/>
    </location>
</feature>
<feature type="transmembrane region" description="Helical" evidence="10">
    <location>
        <begin position="303"/>
        <end position="328"/>
    </location>
</feature>
<sequence>MSQRYSRILSRIVRSPFEKRRPMSDTLSPTTLRTEAAALWRLAWPVLIGQLATVGMGVADVAMTGHTSAAELAAVSLGASIWSIIIVTVSGTMMAINSVVAHEVGAGAFGTIPHSVRQALWKGLGVGVVAMLLANLATLLFDHLLLDDAVNARASLFVHIISLGLPAFAAHRALYGYSTSINQTKPVMVIALLGLAFNVLVNWLLIFGHLGLPKLGGVGCAVATAACMWLMLAAMVAWIRHAPAYRQTYPFTHWEWPHWPEIRAMLRLGLPIGVTYFAEVSAFGAVSLLVARFGVVEVSAHQIALNFASLVFMVPLSFGIGLITRVGQAMGENKPERARFAAWIGVAMSLAFALLSALFIAVFRHQIAAAYTSDPAVRALCAHLLLFAALFQLSDAAQVAASCAIRGYKVTRQPMQIQVLAFWVFALPLGCVLGLAPSWAPLAPAAPMAASGFWIGLVLGLTIAAVLLTMSLHRLSVQRLRGA</sequence>
<evidence type="ECO:0000313" key="11">
    <source>
        <dbReference type="EMBL" id="SFU68392.1"/>
    </source>
</evidence>
<keyword evidence="3" id="KW-0050">Antiport</keyword>
<feature type="transmembrane region" description="Helical" evidence="10">
    <location>
        <begin position="38"/>
        <end position="59"/>
    </location>
</feature>
<keyword evidence="8 10" id="KW-0472">Membrane</keyword>
<dbReference type="InterPro" id="IPR050222">
    <property type="entry name" value="MATE_MdtK"/>
</dbReference>
<evidence type="ECO:0000313" key="12">
    <source>
        <dbReference type="Proteomes" id="UP000199391"/>
    </source>
</evidence>
<comment type="subcellular location">
    <subcellularLocation>
        <location evidence="1">Cell inner membrane</location>
        <topology evidence="1">Multi-pass membrane protein</topology>
    </subcellularLocation>
</comment>
<dbReference type="EMBL" id="FPBO01000007">
    <property type="protein sequence ID" value="SFU68392.1"/>
    <property type="molecule type" value="Genomic_DNA"/>
</dbReference>